<feature type="non-terminal residue" evidence="1">
    <location>
        <position position="1"/>
    </location>
</feature>
<accession>A0ABN7VCZ6</accession>
<gene>
    <name evidence="1" type="ORF">GMARGA_LOCUS17175</name>
</gene>
<reference evidence="1 2" key="1">
    <citation type="submission" date="2021-06" db="EMBL/GenBank/DDBJ databases">
        <authorList>
            <person name="Kallberg Y."/>
            <person name="Tangrot J."/>
            <person name="Rosling A."/>
        </authorList>
    </citation>
    <scope>NUCLEOTIDE SEQUENCE [LARGE SCALE GENOMIC DNA]</scope>
    <source>
        <strain evidence="1 2">120-4 pot B 10/14</strain>
    </source>
</reference>
<dbReference type="EMBL" id="CAJVQB010012850">
    <property type="protein sequence ID" value="CAG8758341.1"/>
    <property type="molecule type" value="Genomic_DNA"/>
</dbReference>
<proteinExistence type="predicted"/>
<protein>
    <submittedName>
        <fullName evidence="1">36991_t:CDS:1</fullName>
    </submittedName>
</protein>
<comment type="caution">
    <text evidence="1">The sequence shown here is derived from an EMBL/GenBank/DDBJ whole genome shotgun (WGS) entry which is preliminary data.</text>
</comment>
<keyword evidence="2" id="KW-1185">Reference proteome</keyword>
<evidence type="ECO:0000313" key="2">
    <source>
        <dbReference type="Proteomes" id="UP000789901"/>
    </source>
</evidence>
<organism evidence="1 2">
    <name type="scientific">Gigaspora margarita</name>
    <dbReference type="NCBI Taxonomy" id="4874"/>
    <lineage>
        <taxon>Eukaryota</taxon>
        <taxon>Fungi</taxon>
        <taxon>Fungi incertae sedis</taxon>
        <taxon>Mucoromycota</taxon>
        <taxon>Glomeromycotina</taxon>
        <taxon>Glomeromycetes</taxon>
        <taxon>Diversisporales</taxon>
        <taxon>Gigasporaceae</taxon>
        <taxon>Gigaspora</taxon>
    </lineage>
</organism>
<sequence length="102" mass="11976">HSVAQNKPFYLIYGKEATLLVELFTPSYPSKLIRTDQIKQKHGHDSYYQLHSFKIGNKLLLYKAKLDTHKSSKLEENGKKFIEKYYEQVIRGIPISVKRTTF</sequence>
<name>A0ABN7VCZ6_GIGMA</name>
<dbReference type="Proteomes" id="UP000789901">
    <property type="component" value="Unassembled WGS sequence"/>
</dbReference>
<evidence type="ECO:0000313" key="1">
    <source>
        <dbReference type="EMBL" id="CAG8758341.1"/>
    </source>
</evidence>